<dbReference type="RefSeq" id="WP_036115711.1">
    <property type="nucleotide sequence ID" value="NZ_JAJA02000001.1"/>
</dbReference>
<keyword evidence="10" id="KW-1185">Reference proteome</keyword>
<keyword evidence="3 7" id="KW-0812">Transmembrane</keyword>
<comment type="subcellular location">
    <subcellularLocation>
        <location evidence="1">Cell membrane</location>
        <topology evidence="1">Multi-pass membrane protein</topology>
    </subcellularLocation>
</comment>
<dbReference type="PANTHER" id="PTHR36115">
    <property type="entry name" value="PROLINE-RICH ANTIGEN HOMOLOG-RELATED"/>
    <property type="match status" value="1"/>
</dbReference>
<organism evidence="9 10">
    <name type="scientific">Lysobacter capsici AZ78</name>
    <dbReference type="NCBI Taxonomy" id="1444315"/>
    <lineage>
        <taxon>Bacteria</taxon>
        <taxon>Pseudomonadati</taxon>
        <taxon>Pseudomonadota</taxon>
        <taxon>Gammaproteobacteria</taxon>
        <taxon>Lysobacterales</taxon>
        <taxon>Lysobacteraceae</taxon>
        <taxon>Lysobacter</taxon>
    </lineage>
</organism>
<keyword evidence="2" id="KW-1003">Cell membrane</keyword>
<dbReference type="AlphaFoldDB" id="A0A108U6K5"/>
<feature type="domain" description="RDD" evidence="8">
    <location>
        <begin position="28"/>
        <end position="166"/>
    </location>
</feature>
<evidence type="ECO:0000313" key="10">
    <source>
        <dbReference type="Proteomes" id="UP000023435"/>
    </source>
</evidence>
<protein>
    <submittedName>
        <fullName evidence="9">Membrane protein/domain</fullName>
    </submittedName>
</protein>
<feature type="region of interest" description="Disordered" evidence="6">
    <location>
        <begin position="1"/>
        <end position="24"/>
    </location>
</feature>
<feature type="transmembrane region" description="Helical" evidence="7">
    <location>
        <begin position="130"/>
        <end position="153"/>
    </location>
</feature>
<feature type="transmembrane region" description="Helical" evidence="7">
    <location>
        <begin position="70"/>
        <end position="92"/>
    </location>
</feature>
<evidence type="ECO:0000256" key="4">
    <source>
        <dbReference type="ARBA" id="ARBA00022989"/>
    </source>
</evidence>
<dbReference type="InterPro" id="IPR051791">
    <property type="entry name" value="Pra-immunoreactive"/>
</dbReference>
<keyword evidence="4 7" id="KW-1133">Transmembrane helix</keyword>
<dbReference type="GO" id="GO:0005886">
    <property type="term" value="C:plasma membrane"/>
    <property type="evidence" value="ECO:0007669"/>
    <property type="project" value="UniProtKB-SubCell"/>
</dbReference>
<evidence type="ECO:0000256" key="6">
    <source>
        <dbReference type="SAM" id="MobiDB-lite"/>
    </source>
</evidence>
<proteinExistence type="predicted"/>
<dbReference type="Pfam" id="PF06271">
    <property type="entry name" value="RDD"/>
    <property type="match status" value="1"/>
</dbReference>
<reference evidence="9 10" key="1">
    <citation type="journal article" date="2014" name="Genome Announc.">
        <title>Draft Genome Sequence of Lysobacter capsici AZ78, a Bacterium Antagonistic to Plant-Pathogenic Oomycetes.</title>
        <authorList>
            <person name="Puopolo G."/>
            <person name="Sonego P."/>
            <person name="Engelen K."/>
            <person name="Pertot I."/>
        </authorList>
    </citation>
    <scope>NUCLEOTIDE SEQUENCE [LARGE SCALE GENOMIC DNA]</scope>
    <source>
        <strain evidence="9 10">AZ78</strain>
    </source>
</reference>
<keyword evidence="5 7" id="KW-0472">Membrane</keyword>
<dbReference type="EMBL" id="JAJA02000001">
    <property type="protein sequence ID" value="KWS03497.1"/>
    <property type="molecule type" value="Genomic_DNA"/>
</dbReference>
<evidence type="ECO:0000256" key="1">
    <source>
        <dbReference type="ARBA" id="ARBA00004651"/>
    </source>
</evidence>
<evidence type="ECO:0000313" key="9">
    <source>
        <dbReference type="EMBL" id="KWS03497.1"/>
    </source>
</evidence>
<evidence type="ECO:0000256" key="2">
    <source>
        <dbReference type="ARBA" id="ARBA00022475"/>
    </source>
</evidence>
<sequence>MDPQHNPYQTPQSALNEFQYSGGDDEPADRGIRLVAALIDAAIIFAVMVPIMLVGGYIDQVIQAYQTGESTLGLQFMWGLIGIIVSFLIQAYPLNATGQTWGKKVMRIKIVDMDGLQPSLAELLGKRYGFAQGIGLIPCLGAVVQLVDVLMIFRDDRRCLHDHVAGTKVVVAR</sequence>
<feature type="transmembrane region" description="Helical" evidence="7">
    <location>
        <begin position="34"/>
        <end position="58"/>
    </location>
</feature>
<evidence type="ECO:0000256" key="7">
    <source>
        <dbReference type="SAM" id="Phobius"/>
    </source>
</evidence>
<feature type="compositionally biased region" description="Polar residues" evidence="6">
    <location>
        <begin position="1"/>
        <end position="19"/>
    </location>
</feature>
<evidence type="ECO:0000256" key="5">
    <source>
        <dbReference type="ARBA" id="ARBA00023136"/>
    </source>
</evidence>
<evidence type="ECO:0000256" key="3">
    <source>
        <dbReference type="ARBA" id="ARBA00022692"/>
    </source>
</evidence>
<dbReference type="InterPro" id="IPR010432">
    <property type="entry name" value="RDD"/>
</dbReference>
<comment type="caution">
    <text evidence="9">The sequence shown here is derived from an EMBL/GenBank/DDBJ whole genome shotgun (WGS) entry which is preliminary data.</text>
</comment>
<gene>
    <name evidence="9" type="ORF">AZ78_1044</name>
</gene>
<accession>A0A108U6K5</accession>
<dbReference type="Proteomes" id="UP000023435">
    <property type="component" value="Unassembled WGS sequence"/>
</dbReference>
<dbReference type="OrthoDB" id="8612316at2"/>
<evidence type="ECO:0000259" key="8">
    <source>
        <dbReference type="Pfam" id="PF06271"/>
    </source>
</evidence>
<name>A0A108U6K5_9GAMM</name>